<keyword evidence="7" id="KW-0325">Glycoprotein</keyword>
<dbReference type="InterPro" id="IPR009003">
    <property type="entry name" value="Peptidase_S1_PA"/>
</dbReference>
<protein>
    <recommendedName>
        <fullName evidence="9">Peptidase S1 domain-containing protein</fullName>
    </recommendedName>
</protein>
<dbReference type="PROSITE" id="PS50240">
    <property type="entry name" value="TRYPSIN_DOM"/>
    <property type="match status" value="1"/>
</dbReference>
<feature type="domain" description="Peptidase S1" evidence="9">
    <location>
        <begin position="1"/>
        <end position="250"/>
    </location>
</feature>
<comment type="subcellular location">
    <subcellularLocation>
        <location evidence="1">Secreted</location>
    </subcellularLocation>
</comment>
<dbReference type="CDD" id="cd00190">
    <property type="entry name" value="Tryp_SPc"/>
    <property type="match status" value="1"/>
</dbReference>
<evidence type="ECO:0000256" key="1">
    <source>
        <dbReference type="ARBA" id="ARBA00004613"/>
    </source>
</evidence>
<proteinExistence type="inferred from homology"/>
<dbReference type="GO" id="GO:0006508">
    <property type="term" value="P:proteolysis"/>
    <property type="evidence" value="ECO:0007669"/>
    <property type="project" value="InterPro"/>
</dbReference>
<dbReference type="Pfam" id="PF00089">
    <property type="entry name" value="Trypsin"/>
    <property type="match status" value="1"/>
</dbReference>
<evidence type="ECO:0000256" key="2">
    <source>
        <dbReference type="ARBA" id="ARBA00022525"/>
    </source>
</evidence>
<dbReference type="GO" id="GO:0004252">
    <property type="term" value="F:serine-type endopeptidase activity"/>
    <property type="evidence" value="ECO:0007669"/>
    <property type="project" value="InterPro"/>
</dbReference>
<comment type="similarity">
    <text evidence="8">Belongs to the peptidase S1 family. CLIP subfamily.</text>
</comment>
<organism evidence="10 11">
    <name type="scientific">Anopheles culicifacies</name>
    <dbReference type="NCBI Taxonomy" id="139723"/>
    <lineage>
        <taxon>Eukaryota</taxon>
        <taxon>Metazoa</taxon>
        <taxon>Ecdysozoa</taxon>
        <taxon>Arthropoda</taxon>
        <taxon>Hexapoda</taxon>
        <taxon>Insecta</taxon>
        <taxon>Pterygota</taxon>
        <taxon>Neoptera</taxon>
        <taxon>Endopterygota</taxon>
        <taxon>Diptera</taxon>
        <taxon>Nematocera</taxon>
        <taxon>Culicoidea</taxon>
        <taxon>Culicidae</taxon>
        <taxon>Anophelinae</taxon>
        <taxon>Anopheles</taxon>
        <taxon>culicifacies species complex</taxon>
    </lineage>
</organism>
<dbReference type="GO" id="GO:0045087">
    <property type="term" value="P:innate immune response"/>
    <property type="evidence" value="ECO:0007669"/>
    <property type="project" value="UniProtKB-KW"/>
</dbReference>
<dbReference type="EMBL" id="AXCM01015471">
    <property type="status" value="NOT_ANNOTATED_CDS"/>
    <property type="molecule type" value="Genomic_DNA"/>
</dbReference>
<keyword evidence="5" id="KW-0391">Immunity</keyword>
<keyword evidence="6" id="KW-1015">Disulfide bond</keyword>
<sequence length="279" mass="31795">MVYNEESGITNFAKFAEFPWMVAIIQLSSFKYIPDLTIVASGTLIHPKFVLTTAHTLKSSRRYLARFGEWNLNSSAEIYPRQDIHIERHIIHPSYRDEFIPEYDVALAMLRENIIYTEHIRPLCLPSAEDLFEGQRCIETGWGYETTSDTQATIMKRLKLEIISHERCQEFFDTLDDNFELSRSVMCVEGSKSENTCMKDAGAPLACQRQDGSYVLAGMTSWMLGCHRLDAPSGHVNVTKVVGWINDTIEAYVMAVIAYRSITAQLVNQVMCQTVDRMA</sequence>
<evidence type="ECO:0000256" key="3">
    <source>
        <dbReference type="ARBA" id="ARBA00022588"/>
    </source>
</evidence>
<keyword evidence="4" id="KW-0732">Signal</keyword>
<evidence type="ECO:0000256" key="8">
    <source>
        <dbReference type="ARBA" id="ARBA00024195"/>
    </source>
</evidence>
<dbReference type="InterPro" id="IPR051487">
    <property type="entry name" value="Ser/Thr_Proteases_Immune/Dev"/>
</dbReference>
<accession>A0A182MV10</accession>
<dbReference type="PANTHER" id="PTHR24256">
    <property type="entry name" value="TRYPTASE-RELATED"/>
    <property type="match status" value="1"/>
</dbReference>
<evidence type="ECO:0000259" key="9">
    <source>
        <dbReference type="PROSITE" id="PS50240"/>
    </source>
</evidence>
<dbReference type="SUPFAM" id="SSF50494">
    <property type="entry name" value="Trypsin-like serine proteases"/>
    <property type="match status" value="1"/>
</dbReference>
<evidence type="ECO:0000256" key="4">
    <source>
        <dbReference type="ARBA" id="ARBA00022729"/>
    </source>
</evidence>
<dbReference type="VEuPathDB" id="VectorBase:ACUA026905"/>
<name>A0A182MV10_9DIPT</name>
<dbReference type="STRING" id="139723.A0A182MV10"/>
<dbReference type="AlphaFoldDB" id="A0A182MV10"/>
<evidence type="ECO:0000256" key="7">
    <source>
        <dbReference type="ARBA" id="ARBA00023180"/>
    </source>
</evidence>
<dbReference type="PRINTS" id="PR00722">
    <property type="entry name" value="CHYMOTRYPSIN"/>
</dbReference>
<keyword evidence="3" id="KW-0399">Innate immunity</keyword>
<evidence type="ECO:0000256" key="6">
    <source>
        <dbReference type="ARBA" id="ARBA00023157"/>
    </source>
</evidence>
<dbReference type="Gene3D" id="2.40.10.10">
    <property type="entry name" value="Trypsin-like serine proteases"/>
    <property type="match status" value="2"/>
</dbReference>
<dbReference type="InterPro" id="IPR001254">
    <property type="entry name" value="Trypsin_dom"/>
</dbReference>
<dbReference type="SMART" id="SM00020">
    <property type="entry name" value="Tryp_SPc"/>
    <property type="match status" value="1"/>
</dbReference>
<dbReference type="InterPro" id="IPR001314">
    <property type="entry name" value="Peptidase_S1A"/>
</dbReference>
<dbReference type="InterPro" id="IPR043504">
    <property type="entry name" value="Peptidase_S1_PA_chymotrypsin"/>
</dbReference>
<dbReference type="EnsemblMetazoa" id="ACUA026905-RA">
    <property type="protein sequence ID" value="ACUA026905-PA"/>
    <property type="gene ID" value="ACUA026905"/>
</dbReference>
<evidence type="ECO:0000313" key="11">
    <source>
        <dbReference type="Proteomes" id="UP000075883"/>
    </source>
</evidence>
<keyword evidence="2" id="KW-0964">Secreted</keyword>
<reference evidence="10" key="2">
    <citation type="submission" date="2020-05" db="UniProtKB">
        <authorList>
            <consortium name="EnsemblMetazoa"/>
        </authorList>
    </citation>
    <scope>IDENTIFICATION</scope>
    <source>
        <strain evidence="10">A-37</strain>
    </source>
</reference>
<dbReference type="Proteomes" id="UP000075883">
    <property type="component" value="Unassembled WGS sequence"/>
</dbReference>
<reference evidence="11" key="1">
    <citation type="submission" date="2013-09" db="EMBL/GenBank/DDBJ databases">
        <title>The Genome Sequence of Anopheles culicifacies species A.</title>
        <authorList>
            <consortium name="The Broad Institute Genomics Platform"/>
            <person name="Neafsey D.E."/>
            <person name="Besansky N."/>
            <person name="Howell P."/>
            <person name="Walton C."/>
            <person name="Young S.K."/>
            <person name="Zeng Q."/>
            <person name="Gargeya S."/>
            <person name="Fitzgerald M."/>
            <person name="Haas B."/>
            <person name="Abouelleil A."/>
            <person name="Allen A.W."/>
            <person name="Alvarado L."/>
            <person name="Arachchi H.M."/>
            <person name="Berlin A.M."/>
            <person name="Chapman S.B."/>
            <person name="Gainer-Dewar J."/>
            <person name="Goldberg J."/>
            <person name="Griggs A."/>
            <person name="Gujja S."/>
            <person name="Hansen M."/>
            <person name="Howarth C."/>
            <person name="Imamovic A."/>
            <person name="Ireland A."/>
            <person name="Larimer J."/>
            <person name="McCowan C."/>
            <person name="Murphy C."/>
            <person name="Pearson M."/>
            <person name="Poon T.W."/>
            <person name="Priest M."/>
            <person name="Roberts A."/>
            <person name="Saif S."/>
            <person name="Shea T."/>
            <person name="Sisk P."/>
            <person name="Sykes S."/>
            <person name="Wortman J."/>
            <person name="Nusbaum C."/>
            <person name="Birren B."/>
        </authorList>
    </citation>
    <scope>NUCLEOTIDE SEQUENCE [LARGE SCALE GENOMIC DNA]</scope>
    <source>
        <strain evidence="11">A-37</strain>
    </source>
</reference>
<dbReference type="GO" id="GO:0005576">
    <property type="term" value="C:extracellular region"/>
    <property type="evidence" value="ECO:0007669"/>
    <property type="project" value="UniProtKB-SubCell"/>
</dbReference>
<evidence type="ECO:0000313" key="10">
    <source>
        <dbReference type="EnsemblMetazoa" id="ACUA026905-PA"/>
    </source>
</evidence>
<evidence type="ECO:0000256" key="5">
    <source>
        <dbReference type="ARBA" id="ARBA00022859"/>
    </source>
</evidence>
<keyword evidence="11" id="KW-1185">Reference proteome</keyword>